<dbReference type="EMBL" id="JBBMEJ010000010">
    <property type="protein sequence ID" value="MEQ2371260.1"/>
    <property type="molecule type" value="Genomic_DNA"/>
</dbReference>
<organism evidence="1 2">
    <name type="scientific">Blautia aquisgranensis</name>
    <dbReference type="NCBI Taxonomy" id="3133153"/>
    <lineage>
        <taxon>Bacteria</taxon>
        <taxon>Bacillati</taxon>
        <taxon>Bacillota</taxon>
        <taxon>Clostridia</taxon>
        <taxon>Lachnospirales</taxon>
        <taxon>Lachnospiraceae</taxon>
        <taxon>Blautia</taxon>
    </lineage>
</organism>
<name>A0ABV1BHK1_9FIRM</name>
<gene>
    <name evidence="1" type="ORF">WMO28_09940</name>
</gene>
<dbReference type="Proteomes" id="UP001473063">
    <property type="component" value="Unassembled WGS sequence"/>
</dbReference>
<dbReference type="RefSeq" id="WP_349056876.1">
    <property type="nucleotide sequence ID" value="NZ_JBBMEJ010000010.1"/>
</dbReference>
<keyword evidence="2" id="KW-1185">Reference proteome</keyword>
<sequence>MPALKTYGTTIVWGNCCGAVSSTEKAIGGCGIAGTTQTITFGSKCCCGFSCENIKACVFKINIPLDFEVSKTKNSFQDEFVIHNIQKNI</sequence>
<accession>A0ABV1BHK1</accession>
<protein>
    <submittedName>
        <fullName evidence="1">Uncharacterized protein</fullName>
    </submittedName>
</protein>
<proteinExistence type="predicted"/>
<evidence type="ECO:0000313" key="2">
    <source>
        <dbReference type="Proteomes" id="UP001473063"/>
    </source>
</evidence>
<evidence type="ECO:0000313" key="1">
    <source>
        <dbReference type="EMBL" id="MEQ2371260.1"/>
    </source>
</evidence>
<reference evidence="1 2" key="1">
    <citation type="submission" date="2024-03" db="EMBL/GenBank/DDBJ databases">
        <title>Human intestinal bacterial collection.</title>
        <authorList>
            <person name="Pauvert C."/>
            <person name="Hitch T.C.A."/>
            <person name="Clavel T."/>
        </authorList>
    </citation>
    <scope>NUCLEOTIDE SEQUENCE [LARGE SCALE GENOMIC DNA]</scope>
    <source>
        <strain evidence="1 2">CLA-JM-H16</strain>
    </source>
</reference>
<comment type="caution">
    <text evidence="1">The sequence shown here is derived from an EMBL/GenBank/DDBJ whole genome shotgun (WGS) entry which is preliminary data.</text>
</comment>